<name>A0A0A9HQ35_ARUDO</name>
<dbReference type="AlphaFoldDB" id="A0A0A9HQ35"/>
<proteinExistence type="predicted"/>
<reference evidence="1" key="2">
    <citation type="journal article" date="2015" name="Data Brief">
        <title>Shoot transcriptome of the giant reed, Arundo donax.</title>
        <authorList>
            <person name="Barrero R.A."/>
            <person name="Guerrero F.D."/>
            <person name="Moolhuijzen P."/>
            <person name="Goolsby J.A."/>
            <person name="Tidwell J."/>
            <person name="Bellgard S.E."/>
            <person name="Bellgard M.I."/>
        </authorList>
    </citation>
    <scope>NUCLEOTIDE SEQUENCE</scope>
    <source>
        <tissue evidence="1">Shoot tissue taken approximately 20 cm above the soil surface</tissue>
    </source>
</reference>
<protein>
    <submittedName>
        <fullName evidence="1">Me2</fullName>
    </submittedName>
</protein>
<evidence type="ECO:0000313" key="1">
    <source>
        <dbReference type="EMBL" id="JAE36996.1"/>
    </source>
</evidence>
<sequence length="35" mass="3836">MLVQITSNCLMTSSTLESGRDVQLARSTMSSWKSS</sequence>
<accession>A0A0A9HQ35</accession>
<organism evidence="1">
    <name type="scientific">Arundo donax</name>
    <name type="common">Giant reed</name>
    <name type="synonym">Donax arundinaceus</name>
    <dbReference type="NCBI Taxonomy" id="35708"/>
    <lineage>
        <taxon>Eukaryota</taxon>
        <taxon>Viridiplantae</taxon>
        <taxon>Streptophyta</taxon>
        <taxon>Embryophyta</taxon>
        <taxon>Tracheophyta</taxon>
        <taxon>Spermatophyta</taxon>
        <taxon>Magnoliopsida</taxon>
        <taxon>Liliopsida</taxon>
        <taxon>Poales</taxon>
        <taxon>Poaceae</taxon>
        <taxon>PACMAD clade</taxon>
        <taxon>Arundinoideae</taxon>
        <taxon>Arundineae</taxon>
        <taxon>Arundo</taxon>
    </lineage>
</organism>
<dbReference type="EMBL" id="GBRH01160900">
    <property type="protein sequence ID" value="JAE36996.1"/>
    <property type="molecule type" value="Transcribed_RNA"/>
</dbReference>
<reference evidence="1" key="1">
    <citation type="submission" date="2014-09" db="EMBL/GenBank/DDBJ databases">
        <authorList>
            <person name="Magalhaes I.L.F."/>
            <person name="Oliveira U."/>
            <person name="Santos F.R."/>
            <person name="Vidigal T.H.D.A."/>
            <person name="Brescovit A.D."/>
            <person name="Santos A.J."/>
        </authorList>
    </citation>
    <scope>NUCLEOTIDE SEQUENCE</scope>
    <source>
        <tissue evidence="1">Shoot tissue taken approximately 20 cm above the soil surface</tissue>
    </source>
</reference>